<gene>
    <name evidence="5" type="ORF">BD311DRAFT_741656</name>
</gene>
<evidence type="ECO:0000256" key="1">
    <source>
        <dbReference type="ARBA" id="ARBA00023054"/>
    </source>
</evidence>
<dbReference type="InterPro" id="IPR009449">
    <property type="entry name" value="Sec2_N"/>
</dbReference>
<protein>
    <recommendedName>
        <fullName evidence="4">GDP/GTP exchange factor Sec2 N-terminal domain-containing protein</fullName>
    </recommendedName>
</protein>
<dbReference type="EMBL" id="ML143475">
    <property type="protein sequence ID" value="TBU24648.1"/>
    <property type="molecule type" value="Genomic_DNA"/>
</dbReference>
<feature type="domain" description="GDP/GTP exchange factor Sec2 N-terminal" evidence="4">
    <location>
        <begin position="226"/>
        <end position="299"/>
    </location>
</feature>
<feature type="compositionally biased region" description="Low complexity" evidence="3">
    <location>
        <begin position="341"/>
        <end position="362"/>
    </location>
</feature>
<feature type="compositionally biased region" description="Polar residues" evidence="3">
    <location>
        <begin position="363"/>
        <end position="388"/>
    </location>
</feature>
<name>A0A4Q9MDY7_9APHY</name>
<dbReference type="GO" id="GO:0051286">
    <property type="term" value="C:cell tip"/>
    <property type="evidence" value="ECO:0007669"/>
    <property type="project" value="TreeGrafter"/>
</dbReference>
<dbReference type="Pfam" id="PF06428">
    <property type="entry name" value="Sec2p"/>
    <property type="match status" value="1"/>
</dbReference>
<dbReference type="InterPro" id="IPR040351">
    <property type="entry name" value="RAB3IL/RAB3IP/Sec2"/>
</dbReference>
<feature type="region of interest" description="Disordered" evidence="3">
    <location>
        <begin position="328"/>
        <end position="467"/>
    </location>
</feature>
<feature type="compositionally biased region" description="Low complexity" evidence="3">
    <location>
        <begin position="140"/>
        <end position="160"/>
    </location>
</feature>
<dbReference type="Proteomes" id="UP000292957">
    <property type="component" value="Unassembled WGS sequence"/>
</dbReference>
<feature type="compositionally biased region" description="Low complexity" evidence="3">
    <location>
        <begin position="188"/>
        <end position="203"/>
    </location>
</feature>
<feature type="coiled-coil region" evidence="2">
    <location>
        <begin position="229"/>
        <end position="313"/>
    </location>
</feature>
<evidence type="ECO:0000313" key="5">
    <source>
        <dbReference type="EMBL" id="TBU24648.1"/>
    </source>
</evidence>
<evidence type="ECO:0000259" key="4">
    <source>
        <dbReference type="Pfam" id="PF06428"/>
    </source>
</evidence>
<feature type="compositionally biased region" description="Polar residues" evidence="3">
    <location>
        <begin position="419"/>
        <end position="436"/>
    </location>
</feature>
<dbReference type="OrthoDB" id="5560525at2759"/>
<dbReference type="AlphaFoldDB" id="A0A4Q9MDY7"/>
<dbReference type="GO" id="GO:0005085">
    <property type="term" value="F:guanyl-nucleotide exchange factor activity"/>
    <property type="evidence" value="ECO:0007669"/>
    <property type="project" value="InterPro"/>
</dbReference>
<dbReference type="PANTHER" id="PTHR14430">
    <property type="entry name" value="RABIN3-RELATED"/>
    <property type="match status" value="1"/>
</dbReference>
<feature type="region of interest" description="Disordered" evidence="3">
    <location>
        <begin position="104"/>
        <end position="164"/>
    </location>
</feature>
<dbReference type="GO" id="GO:0070319">
    <property type="term" value="C:Golgi to plasma membrane transport vesicle"/>
    <property type="evidence" value="ECO:0007669"/>
    <property type="project" value="TreeGrafter"/>
</dbReference>
<dbReference type="PANTHER" id="PTHR14430:SF0">
    <property type="entry name" value="SEC2P DOMAIN-CONTAINING PROTEIN"/>
    <property type="match status" value="1"/>
</dbReference>
<dbReference type="SUPFAM" id="SSF144284">
    <property type="entry name" value="Sec2 N-terminal region"/>
    <property type="match status" value="1"/>
</dbReference>
<dbReference type="GO" id="GO:0006887">
    <property type="term" value="P:exocytosis"/>
    <property type="evidence" value="ECO:0007669"/>
    <property type="project" value="TreeGrafter"/>
</dbReference>
<feature type="compositionally biased region" description="Basic and acidic residues" evidence="3">
    <location>
        <begin position="104"/>
        <end position="139"/>
    </location>
</feature>
<keyword evidence="1 2" id="KW-0175">Coiled coil</keyword>
<feature type="region of interest" description="Disordered" evidence="3">
    <location>
        <begin position="1"/>
        <end position="20"/>
    </location>
</feature>
<dbReference type="Gene3D" id="6.10.140.910">
    <property type="match status" value="1"/>
</dbReference>
<accession>A0A4Q9MDY7</accession>
<organism evidence="5">
    <name type="scientific">Dichomitus squalens</name>
    <dbReference type="NCBI Taxonomy" id="114155"/>
    <lineage>
        <taxon>Eukaryota</taxon>
        <taxon>Fungi</taxon>
        <taxon>Dikarya</taxon>
        <taxon>Basidiomycota</taxon>
        <taxon>Agaricomycotina</taxon>
        <taxon>Agaricomycetes</taxon>
        <taxon>Polyporales</taxon>
        <taxon>Polyporaceae</taxon>
        <taxon>Dichomitus</taxon>
    </lineage>
</organism>
<feature type="region of interest" description="Disordered" evidence="3">
    <location>
        <begin position="186"/>
        <end position="226"/>
    </location>
</feature>
<evidence type="ECO:0000256" key="2">
    <source>
        <dbReference type="SAM" id="Coils"/>
    </source>
</evidence>
<proteinExistence type="predicted"/>
<sequence>MPLPYQLSASNRNLPRRSDSLHKVNKAPYFSEVDDELRDIRRVHSQGQEEDLRYALSRTINRIEELTSMLKEAYKAQADLQTELTLAKSNLQMALANNEMLEDALKRDPGHSKDIGWRRMSAREQSLKAEAEAERRRSTDSLTSTDASSSPTLSQPSSAAEHSPVVLRSATMPSPVPSSTTENRFFRFRFGNGPSSSSHPSSPRLSAGQSPVANGSHLTSASLPSLVPARDWDKEIEELQHQLEAERNARKQTADAKASLEAEIESLSQALFEEANKMVATERMKRAETEEQLREAREQGEALKSVLRLFERDTAAGKTRAYVVDGINDGTPVARSRHRASSSAVGIKSPSSGVPSPQSSRPNTPVQSPNDVPSSARTVTADPSSTASLEGISISGASAAVPQPEPTAAPSVVEVKSDASVSTGTESSPLPSSKNTLPHISPSPPTSSASQSPSPVPSPLSAPGQFLFTPARPVNYYEGEESPWADATSASSAKVST</sequence>
<reference evidence="5" key="1">
    <citation type="submission" date="2019-01" db="EMBL/GenBank/DDBJ databases">
        <title>Draft genome sequences of three monokaryotic isolates of the white-rot basidiomycete fungus Dichomitus squalens.</title>
        <authorList>
            <consortium name="DOE Joint Genome Institute"/>
            <person name="Lopez S.C."/>
            <person name="Andreopoulos B."/>
            <person name="Pangilinan J."/>
            <person name="Lipzen A."/>
            <person name="Riley R."/>
            <person name="Ahrendt S."/>
            <person name="Ng V."/>
            <person name="Barry K."/>
            <person name="Daum C."/>
            <person name="Grigoriev I.V."/>
            <person name="Hilden K.S."/>
            <person name="Makela M.R."/>
            <person name="de Vries R.P."/>
        </authorList>
    </citation>
    <scope>NUCLEOTIDE SEQUENCE [LARGE SCALE GENOMIC DNA]</scope>
    <source>
        <strain evidence="5">OM18370.1</strain>
    </source>
</reference>
<feature type="compositionally biased region" description="Polar residues" evidence="3">
    <location>
        <begin position="207"/>
        <end position="223"/>
    </location>
</feature>
<evidence type="ECO:0000256" key="3">
    <source>
        <dbReference type="SAM" id="MobiDB-lite"/>
    </source>
</evidence>